<evidence type="ECO:0000256" key="1">
    <source>
        <dbReference type="SAM" id="MobiDB-lite"/>
    </source>
</evidence>
<dbReference type="InParanoid" id="A0A0G4GNY2"/>
<feature type="compositionally biased region" description="Basic and acidic residues" evidence="1">
    <location>
        <begin position="549"/>
        <end position="594"/>
    </location>
</feature>
<keyword evidence="3" id="KW-1185">Reference proteome</keyword>
<accession>A0A0G4GNY2</accession>
<gene>
    <name evidence="2" type="ORF">Vbra_2310</name>
</gene>
<organism evidence="2 3">
    <name type="scientific">Vitrella brassicaformis (strain CCMP3155)</name>
    <dbReference type="NCBI Taxonomy" id="1169540"/>
    <lineage>
        <taxon>Eukaryota</taxon>
        <taxon>Sar</taxon>
        <taxon>Alveolata</taxon>
        <taxon>Colpodellida</taxon>
        <taxon>Vitrellaceae</taxon>
        <taxon>Vitrella</taxon>
    </lineage>
</organism>
<evidence type="ECO:0000313" key="3">
    <source>
        <dbReference type="Proteomes" id="UP000041254"/>
    </source>
</evidence>
<name>A0A0G4GNY2_VITBC</name>
<protein>
    <submittedName>
        <fullName evidence="2">Uncharacterized protein</fullName>
    </submittedName>
</protein>
<reference evidence="2 3" key="1">
    <citation type="submission" date="2014-11" db="EMBL/GenBank/DDBJ databases">
        <authorList>
            <person name="Zhu J."/>
            <person name="Qi W."/>
            <person name="Song R."/>
        </authorList>
    </citation>
    <scope>NUCLEOTIDE SEQUENCE [LARGE SCALE GENOMIC DNA]</scope>
</reference>
<dbReference type="EMBL" id="CDMY01000738">
    <property type="protein sequence ID" value="CEM31879.1"/>
    <property type="molecule type" value="Genomic_DNA"/>
</dbReference>
<evidence type="ECO:0000313" key="2">
    <source>
        <dbReference type="EMBL" id="CEM31879.1"/>
    </source>
</evidence>
<sequence>MSGLVEPSISVRFAGDGEADEPVVVKESVAHSFTYFLQVLDGGFQEGQQREVRIERISRAVGVVVLQHELDIIKSLTKDNLLDAMIALDYLQFDTDKVFTPGSSASLLWRIHRNVVVEGWLRDSQLATTLLDSFSHYAFIARFIHQHPDIRTALLPALCKKPDVISAQWRRCERGEDETNDSIEAAISLVDSLVDGLSHGRIDIGNQEVAQFITKATGSESLAAAYAAAFEADVFADRAVMTTQPFANNQQGSVTCLGFSVTVAGLPHPYTPPNSGPTSSSDPPPNAIRDGDAKVADIGGWRVVFERADDGTPVESPPTCFASDASLEIASGGDSDGTVRLHGDPEMIGRIHMGDDGPSVRRFALQILRGGIGTCLNRRNISAESLAQQGAGEARLKDVKMTMTVRHFPMRALALHYLRLCVKEGRWDDVKHMARSIRREVALYMLTCLAQVRHHRLRLMLCWAAAVGDLPEKHSERIVSKLTTDLIEENPADVAAVLPIIPGLPAPVQTAFEDALKGAVDAQDDECFHQLYDAFVEEAAERQRFEVEKEQLRQERDQEKAARQRLEAEVERLRQENDQLRRGTKRPREEMEGHHHQHQRQQQQQEGEADHEMKS</sequence>
<dbReference type="PhylomeDB" id="A0A0G4GNY2"/>
<feature type="region of interest" description="Disordered" evidence="1">
    <location>
        <begin position="549"/>
        <end position="615"/>
    </location>
</feature>
<dbReference type="VEuPathDB" id="CryptoDB:Vbra_2310"/>
<proteinExistence type="predicted"/>
<feature type="region of interest" description="Disordered" evidence="1">
    <location>
        <begin position="268"/>
        <end position="290"/>
    </location>
</feature>
<dbReference type="Proteomes" id="UP000041254">
    <property type="component" value="Unassembled WGS sequence"/>
</dbReference>
<dbReference type="AlphaFoldDB" id="A0A0G4GNY2"/>